<evidence type="ECO:0000313" key="1">
    <source>
        <dbReference type="EMBL" id="GGY15981.1"/>
    </source>
</evidence>
<dbReference type="RefSeq" id="WP_189533721.1">
    <property type="nucleotide sequence ID" value="NZ_BMYX01000009.1"/>
</dbReference>
<dbReference type="Proteomes" id="UP000645257">
    <property type="component" value="Unassembled WGS sequence"/>
</dbReference>
<keyword evidence="2" id="KW-1185">Reference proteome</keyword>
<reference evidence="1" key="2">
    <citation type="submission" date="2020-09" db="EMBL/GenBank/DDBJ databases">
        <authorList>
            <person name="Sun Q."/>
            <person name="Kim S."/>
        </authorList>
    </citation>
    <scope>NUCLEOTIDE SEQUENCE</scope>
    <source>
        <strain evidence="1">KCTC 32182</strain>
    </source>
</reference>
<name>A0A918P405_9NEIS</name>
<dbReference type="AlphaFoldDB" id="A0A918P405"/>
<proteinExistence type="predicted"/>
<sequence length="162" mass="17562">MNPYTLTLLRHAPGTPEDAASALFASWRRIVELAPVTAMATGTDRVGREFAVARALAAGVPLRVDERFDDPRSSSLDLSEWFDTLLLTGFSEWICETRGSHRVLVAGGEAIASLMAELLGIGRSTADLLEVRPGGFAQLTLLEGHPAYLMRLEPPPRDFAAD</sequence>
<evidence type="ECO:0008006" key="3">
    <source>
        <dbReference type="Google" id="ProtNLM"/>
    </source>
</evidence>
<evidence type="ECO:0000313" key="2">
    <source>
        <dbReference type="Proteomes" id="UP000645257"/>
    </source>
</evidence>
<protein>
    <recommendedName>
        <fullName evidence="3">Phosphoglycerate mutase</fullName>
    </recommendedName>
</protein>
<organism evidence="1 2">
    <name type="scientific">Paludibacterium paludis</name>
    <dbReference type="NCBI Taxonomy" id="1225769"/>
    <lineage>
        <taxon>Bacteria</taxon>
        <taxon>Pseudomonadati</taxon>
        <taxon>Pseudomonadota</taxon>
        <taxon>Betaproteobacteria</taxon>
        <taxon>Neisseriales</taxon>
        <taxon>Chromobacteriaceae</taxon>
        <taxon>Paludibacterium</taxon>
    </lineage>
</organism>
<accession>A0A918P405</accession>
<dbReference type="EMBL" id="BMYX01000009">
    <property type="protein sequence ID" value="GGY15981.1"/>
    <property type="molecule type" value="Genomic_DNA"/>
</dbReference>
<reference evidence="1" key="1">
    <citation type="journal article" date="2014" name="Int. J. Syst. Evol. Microbiol.">
        <title>Complete genome sequence of Corynebacterium casei LMG S-19264T (=DSM 44701T), isolated from a smear-ripened cheese.</title>
        <authorList>
            <consortium name="US DOE Joint Genome Institute (JGI-PGF)"/>
            <person name="Walter F."/>
            <person name="Albersmeier A."/>
            <person name="Kalinowski J."/>
            <person name="Ruckert C."/>
        </authorList>
    </citation>
    <scope>NUCLEOTIDE SEQUENCE</scope>
    <source>
        <strain evidence="1">KCTC 32182</strain>
    </source>
</reference>
<comment type="caution">
    <text evidence="1">The sequence shown here is derived from an EMBL/GenBank/DDBJ whole genome shotgun (WGS) entry which is preliminary data.</text>
</comment>
<gene>
    <name evidence="1" type="ORF">GCM10011289_19210</name>
</gene>